<name>A0A5C6GHG6_METRR</name>
<keyword evidence="1" id="KW-0732">Signal</keyword>
<sequence length="129" mass="14020">MKSSIAALTLLAALGSTQDVRRDVTHLFSNPPQPTPNESTPTGLFSILPVSSDTASASHSGVTTTPSETAAPTTIGHISSNVTTGTGTALLFGFLYFRFFYSRILCHNIFFPRKRHAVEHEEQFHQQEA</sequence>
<gene>
    <name evidence="2" type="ORF">ED733_003655</name>
</gene>
<protein>
    <submittedName>
        <fullName evidence="2">Uncharacterized protein</fullName>
    </submittedName>
</protein>
<evidence type="ECO:0000313" key="3">
    <source>
        <dbReference type="Proteomes" id="UP000317257"/>
    </source>
</evidence>
<reference evidence="3" key="1">
    <citation type="submission" date="2018-12" db="EMBL/GenBank/DDBJ databases">
        <title>The complete genome of Metarhizium rileyi, a key fungal pathogen of Lepidoptera.</title>
        <authorList>
            <person name="Binneck E."/>
            <person name="Lastra C.C.L."/>
            <person name="Sosa-Gomez D.R."/>
        </authorList>
    </citation>
    <scope>NUCLEOTIDE SEQUENCE [LARGE SCALE GENOMIC DNA]</scope>
    <source>
        <strain evidence="3">Cep018-CH2</strain>
    </source>
</reference>
<dbReference type="AlphaFoldDB" id="A0A5C6GHG6"/>
<organism evidence="2 3">
    <name type="scientific">Metarhizium rileyi (strain RCEF 4871)</name>
    <name type="common">Nomuraea rileyi</name>
    <dbReference type="NCBI Taxonomy" id="1649241"/>
    <lineage>
        <taxon>Eukaryota</taxon>
        <taxon>Fungi</taxon>
        <taxon>Dikarya</taxon>
        <taxon>Ascomycota</taxon>
        <taxon>Pezizomycotina</taxon>
        <taxon>Sordariomycetes</taxon>
        <taxon>Hypocreomycetidae</taxon>
        <taxon>Hypocreales</taxon>
        <taxon>Clavicipitaceae</taxon>
        <taxon>Metarhizium</taxon>
    </lineage>
</organism>
<feature type="chain" id="PRO_5023135622" evidence="1">
    <location>
        <begin position="23"/>
        <end position="129"/>
    </location>
</feature>
<accession>A0A5C6GHG6</accession>
<dbReference type="EMBL" id="SBHS01000007">
    <property type="protein sequence ID" value="TWU75423.1"/>
    <property type="molecule type" value="Genomic_DNA"/>
</dbReference>
<proteinExistence type="predicted"/>
<dbReference type="Proteomes" id="UP000317257">
    <property type="component" value="Unassembled WGS sequence"/>
</dbReference>
<comment type="caution">
    <text evidence="2">The sequence shown here is derived from an EMBL/GenBank/DDBJ whole genome shotgun (WGS) entry which is preliminary data.</text>
</comment>
<feature type="signal peptide" evidence="1">
    <location>
        <begin position="1"/>
        <end position="22"/>
    </location>
</feature>
<evidence type="ECO:0000313" key="2">
    <source>
        <dbReference type="EMBL" id="TWU75423.1"/>
    </source>
</evidence>
<evidence type="ECO:0000256" key="1">
    <source>
        <dbReference type="SAM" id="SignalP"/>
    </source>
</evidence>